<dbReference type="SUPFAM" id="SSF51338">
    <property type="entry name" value="Composite domain of metallo-dependent hydrolases"/>
    <property type="match status" value="1"/>
</dbReference>
<evidence type="ECO:0000259" key="1">
    <source>
        <dbReference type="Pfam" id="PF07969"/>
    </source>
</evidence>
<evidence type="ECO:0000313" key="2">
    <source>
        <dbReference type="EMBL" id="TFZ02563.1"/>
    </source>
</evidence>
<dbReference type="Gene3D" id="3.10.310.70">
    <property type="match status" value="1"/>
</dbReference>
<name>A0A4Z0BTH2_9BURK</name>
<accession>A0A4Z0BTH2</accession>
<comment type="caution">
    <text evidence="2">The sequence shown here is derived from an EMBL/GenBank/DDBJ whole genome shotgun (WGS) entry which is preliminary data.</text>
</comment>
<organism evidence="2 3">
    <name type="scientific">Ramlibacter henchirensis</name>
    <dbReference type="NCBI Taxonomy" id="204072"/>
    <lineage>
        <taxon>Bacteria</taxon>
        <taxon>Pseudomonadati</taxon>
        <taxon>Pseudomonadota</taxon>
        <taxon>Betaproteobacteria</taxon>
        <taxon>Burkholderiales</taxon>
        <taxon>Comamonadaceae</taxon>
        <taxon>Ramlibacter</taxon>
    </lineage>
</organism>
<keyword evidence="2" id="KW-0378">Hydrolase</keyword>
<dbReference type="Proteomes" id="UP000298180">
    <property type="component" value="Unassembled WGS sequence"/>
</dbReference>
<dbReference type="OrthoDB" id="9031471at2"/>
<feature type="domain" description="Amidohydrolase 3" evidence="1">
    <location>
        <begin position="52"/>
        <end position="553"/>
    </location>
</feature>
<evidence type="ECO:0000313" key="3">
    <source>
        <dbReference type="Proteomes" id="UP000298180"/>
    </source>
</evidence>
<dbReference type="InterPro" id="IPR011059">
    <property type="entry name" value="Metal-dep_hydrolase_composite"/>
</dbReference>
<dbReference type="Pfam" id="PF07969">
    <property type="entry name" value="Amidohydro_3"/>
    <property type="match status" value="1"/>
</dbReference>
<reference evidence="2 3" key="1">
    <citation type="submission" date="2019-03" db="EMBL/GenBank/DDBJ databases">
        <title>Ramlibacter henchirensis DSM 14656, whole genome shotgun sequence.</title>
        <authorList>
            <person name="Zhang X."/>
            <person name="Feng G."/>
            <person name="Zhu H."/>
        </authorList>
    </citation>
    <scope>NUCLEOTIDE SEQUENCE [LARGE SCALE GENOMIC DNA]</scope>
    <source>
        <strain evidence="2 3">DSM 14656</strain>
    </source>
</reference>
<dbReference type="Gene3D" id="3.20.20.140">
    <property type="entry name" value="Metal-dependent hydrolases"/>
    <property type="match status" value="1"/>
</dbReference>
<dbReference type="InterPro" id="IPR013108">
    <property type="entry name" value="Amidohydro_3"/>
</dbReference>
<dbReference type="PANTHER" id="PTHR22642:SF21">
    <property type="entry name" value="PERIPLASMIC PROTEIN"/>
    <property type="match status" value="1"/>
</dbReference>
<dbReference type="Gene3D" id="2.30.40.10">
    <property type="entry name" value="Urease, subunit C, domain 1"/>
    <property type="match status" value="1"/>
</dbReference>
<dbReference type="SUPFAM" id="SSF51556">
    <property type="entry name" value="Metallo-dependent hydrolases"/>
    <property type="match status" value="1"/>
</dbReference>
<dbReference type="CDD" id="cd01300">
    <property type="entry name" value="YtcJ_like"/>
    <property type="match status" value="1"/>
</dbReference>
<dbReference type="PANTHER" id="PTHR22642">
    <property type="entry name" value="IMIDAZOLONEPROPIONASE"/>
    <property type="match status" value="1"/>
</dbReference>
<protein>
    <submittedName>
        <fullName evidence="2">Amidohydrolase</fullName>
    </submittedName>
</protein>
<dbReference type="AlphaFoldDB" id="A0A4Z0BTH2"/>
<dbReference type="EMBL" id="SMLM01000002">
    <property type="protein sequence ID" value="TFZ02563.1"/>
    <property type="molecule type" value="Genomic_DNA"/>
</dbReference>
<dbReference type="GO" id="GO:0016810">
    <property type="term" value="F:hydrolase activity, acting on carbon-nitrogen (but not peptide) bonds"/>
    <property type="evidence" value="ECO:0007669"/>
    <property type="project" value="InterPro"/>
</dbReference>
<dbReference type="RefSeq" id="WP_135264088.1">
    <property type="nucleotide sequence ID" value="NZ_SMLM01000002.1"/>
</dbReference>
<dbReference type="InterPro" id="IPR032466">
    <property type="entry name" value="Metal_Hydrolase"/>
</dbReference>
<proteinExistence type="predicted"/>
<gene>
    <name evidence="2" type="ORF">EZ313_14985</name>
</gene>
<keyword evidence="3" id="KW-1185">Reference proteome</keyword>
<sequence>MSLRADQVLLGNVLTLDGNGSRAEAVAIANGRVLATGTRQAMLELRGPHTAVSDFTGSTLVPGFNDAHAHMDTLGTRQLRPTLEGARSIAEVQDRIRVLARSTPRGEWIVTMPVGNPPYYFDAPATLAEGRLPNRHELDAAAPEHPVYILAPGGYWGEPPCHSAMNSLALQRNGITRDTVPSNPNTVIEKDERGEPLGTFVEKSYVNTLEADLLPAVPRFTYEQRRDGIRQAMDLYHRMGTTSIYEGHGSAPEVIAAYRELWERGDLTMRTAMVLSPRWRSLEDAAAAMRDWMPTMRGRGMGDAMFRVSGVFIAHGGDPCVARIQQRDLAYMGWSGYVQQVNSTEDFEALCMLAGEYDLRMHTIVSDKLAKVAPVMERVARRFPIGERRWVLEHISRSAPEELATVRRLGVATTLIPAQYVWKHGTPFLRFGEQEMDHLSPAKQLFEMGVPVAAGTDAVPYNPLFCLWSMVTRRERTTGRVMGEGGKVPPETALRILTQGGAYLTFEENEKGRLVAGQHADIAVLSADPLEVQPDALRDITCRATMVAGRWVHGAQ</sequence>
<dbReference type="InterPro" id="IPR033932">
    <property type="entry name" value="YtcJ-like"/>
</dbReference>